<dbReference type="SUPFAM" id="SSF46955">
    <property type="entry name" value="Putative DNA-binding domain"/>
    <property type="match status" value="1"/>
</dbReference>
<accession>A0A8J2TPQ6</accession>
<dbReference type="InterPro" id="IPR009061">
    <property type="entry name" value="DNA-bd_dom_put_sf"/>
</dbReference>
<dbReference type="InterPro" id="IPR041657">
    <property type="entry name" value="HTH_17"/>
</dbReference>
<organism evidence="2 3">
    <name type="scientific">Aquaticitalea lipolytica</name>
    <dbReference type="NCBI Taxonomy" id="1247562"/>
    <lineage>
        <taxon>Bacteria</taxon>
        <taxon>Pseudomonadati</taxon>
        <taxon>Bacteroidota</taxon>
        <taxon>Flavobacteriia</taxon>
        <taxon>Flavobacteriales</taxon>
        <taxon>Flavobacteriaceae</taxon>
        <taxon>Aquaticitalea</taxon>
    </lineage>
</organism>
<protein>
    <recommendedName>
        <fullName evidence="1">Helix-turn-helix domain-containing protein</fullName>
    </recommendedName>
</protein>
<evidence type="ECO:0000313" key="3">
    <source>
        <dbReference type="Proteomes" id="UP000598120"/>
    </source>
</evidence>
<dbReference type="RefSeq" id="WP_188606002.1">
    <property type="nucleotide sequence ID" value="NZ_BMIC01000003.1"/>
</dbReference>
<dbReference type="Pfam" id="PF12728">
    <property type="entry name" value="HTH_17"/>
    <property type="match status" value="1"/>
</dbReference>
<evidence type="ECO:0000259" key="1">
    <source>
        <dbReference type="Pfam" id="PF12728"/>
    </source>
</evidence>
<keyword evidence="3" id="KW-1185">Reference proteome</keyword>
<dbReference type="GO" id="GO:0003677">
    <property type="term" value="F:DNA binding"/>
    <property type="evidence" value="ECO:0007669"/>
    <property type="project" value="InterPro"/>
</dbReference>
<comment type="caution">
    <text evidence="2">The sequence shown here is derived from an EMBL/GenBank/DDBJ whole genome shotgun (WGS) entry which is preliminary data.</text>
</comment>
<dbReference type="EMBL" id="BMIC01000003">
    <property type="protein sequence ID" value="GFZ87001.1"/>
    <property type="molecule type" value="Genomic_DNA"/>
</dbReference>
<proteinExistence type="predicted"/>
<dbReference type="NCBIfam" id="TIGR01764">
    <property type="entry name" value="excise"/>
    <property type="match status" value="1"/>
</dbReference>
<gene>
    <name evidence="2" type="ORF">GCM10011531_17610</name>
</gene>
<dbReference type="Proteomes" id="UP000598120">
    <property type="component" value="Unassembled WGS sequence"/>
</dbReference>
<name>A0A8J2TPQ6_9FLAO</name>
<sequence>MWIYLSRKEASKFLSISIRQVDRYVSEGRIKAFKPYGGRRVLIYADSLTEENLKSPIPKFINFED</sequence>
<feature type="domain" description="Helix-turn-helix" evidence="1">
    <location>
        <begin position="4"/>
        <end position="48"/>
    </location>
</feature>
<dbReference type="AlphaFoldDB" id="A0A8J2TPQ6"/>
<reference evidence="2 3" key="1">
    <citation type="journal article" date="2014" name="Int. J. Syst. Evol. Microbiol.">
        <title>Complete genome sequence of Corynebacterium casei LMG S-19264T (=DSM 44701T), isolated from a smear-ripened cheese.</title>
        <authorList>
            <consortium name="US DOE Joint Genome Institute (JGI-PGF)"/>
            <person name="Walter F."/>
            <person name="Albersmeier A."/>
            <person name="Kalinowski J."/>
            <person name="Ruckert C."/>
        </authorList>
    </citation>
    <scope>NUCLEOTIDE SEQUENCE [LARGE SCALE GENOMIC DNA]</scope>
    <source>
        <strain evidence="2 3">CGMCC 1.15295</strain>
    </source>
</reference>
<evidence type="ECO:0000313" key="2">
    <source>
        <dbReference type="EMBL" id="GFZ87001.1"/>
    </source>
</evidence>
<dbReference type="InterPro" id="IPR010093">
    <property type="entry name" value="SinI_DNA-bd"/>
</dbReference>